<dbReference type="EMBL" id="CAFAAI010000358">
    <property type="protein sequence ID" value="CAB4813862.1"/>
    <property type="molecule type" value="Genomic_DNA"/>
</dbReference>
<organism evidence="3">
    <name type="scientific">freshwater metagenome</name>
    <dbReference type="NCBI Taxonomy" id="449393"/>
    <lineage>
        <taxon>unclassified sequences</taxon>
        <taxon>metagenomes</taxon>
        <taxon>ecological metagenomes</taxon>
    </lineage>
</organism>
<feature type="domain" description="HTH tetR-type" evidence="2">
    <location>
        <begin position="1"/>
        <end position="50"/>
    </location>
</feature>
<accession>A0A6J6YWJ5</accession>
<dbReference type="InterPro" id="IPR001647">
    <property type="entry name" value="HTH_TetR"/>
</dbReference>
<dbReference type="SUPFAM" id="SSF46689">
    <property type="entry name" value="Homeodomain-like"/>
    <property type="match status" value="1"/>
</dbReference>
<proteinExistence type="predicted"/>
<dbReference type="InterPro" id="IPR009057">
    <property type="entry name" value="Homeodomain-like_sf"/>
</dbReference>
<gene>
    <name evidence="3" type="ORF">UFOPK2992_01756</name>
</gene>
<name>A0A6J6YWJ5_9ZZZZ</name>
<reference evidence="3" key="1">
    <citation type="submission" date="2020-05" db="EMBL/GenBank/DDBJ databases">
        <authorList>
            <person name="Chiriac C."/>
            <person name="Salcher M."/>
            <person name="Ghai R."/>
            <person name="Kavagutti S V."/>
        </authorList>
    </citation>
    <scope>NUCLEOTIDE SEQUENCE</scope>
</reference>
<evidence type="ECO:0000256" key="1">
    <source>
        <dbReference type="ARBA" id="ARBA00023125"/>
    </source>
</evidence>
<dbReference type="GO" id="GO:0003677">
    <property type="term" value="F:DNA binding"/>
    <property type="evidence" value="ECO:0007669"/>
    <property type="project" value="UniProtKB-KW"/>
</dbReference>
<protein>
    <submittedName>
        <fullName evidence="3">Unannotated protein</fullName>
    </submittedName>
</protein>
<dbReference type="PROSITE" id="PS50977">
    <property type="entry name" value="HTH_TETR_2"/>
    <property type="match status" value="1"/>
</dbReference>
<dbReference type="AlphaFoldDB" id="A0A6J6YWJ5"/>
<keyword evidence="1" id="KW-0238">DNA-binding</keyword>
<dbReference type="Gene3D" id="1.10.357.10">
    <property type="entry name" value="Tetracycline Repressor, domain 2"/>
    <property type="match status" value="1"/>
</dbReference>
<sequence length="174" mass="19301">MVRLFSENKLVPTIEMVAEASGVSIRSLYRYFGDGQTMVLEAIEGLVAEAKTVGIIPNVGEGTFAERVEALVAARFRAYRLVRFVLRAALVNIANNPDLTASQHRTRGLLEFQFKAQFAPELSQLDEAEQTRVTQSGSAICNLEFIDMLSDRQGINEQDAQTIVRRLLTDILAP</sequence>
<evidence type="ECO:0000313" key="3">
    <source>
        <dbReference type="EMBL" id="CAB4813862.1"/>
    </source>
</evidence>
<evidence type="ECO:0000259" key="2">
    <source>
        <dbReference type="PROSITE" id="PS50977"/>
    </source>
</evidence>